<dbReference type="Proteomes" id="UP000001555">
    <property type="component" value="Unassembled WGS sequence"/>
</dbReference>
<proteinExistence type="predicted"/>
<reference evidence="2" key="2">
    <citation type="submission" date="2020-05" db="UniProtKB">
        <authorList>
            <consortium name="EnsemblMetazoa"/>
        </authorList>
    </citation>
    <scope>IDENTIFICATION</scope>
    <source>
        <strain evidence="2">wikel</strain>
    </source>
</reference>
<dbReference type="PANTHER" id="PTHR33053:SF24">
    <property type="entry name" value="TRANSPOSASE DOMAIN-CONTAINING PROTEIN"/>
    <property type="match status" value="1"/>
</dbReference>
<dbReference type="AlphaFoldDB" id="B7QHR5"/>
<evidence type="ECO:0000313" key="3">
    <source>
        <dbReference type="Proteomes" id="UP000001555"/>
    </source>
</evidence>
<dbReference type="VEuPathDB" id="VectorBase:ISCI024927"/>
<name>B7QHR5_IXOSC</name>
<evidence type="ECO:0000313" key="2">
    <source>
        <dbReference type="EnsemblMetazoa" id="ISCW024927-PA"/>
    </source>
</evidence>
<dbReference type="EnsemblMetazoa" id="ISCW024927-RA">
    <property type="protein sequence ID" value="ISCW024927-PA"/>
    <property type="gene ID" value="ISCW024927"/>
</dbReference>
<dbReference type="EMBL" id="DS941366">
    <property type="protein sequence ID" value="EEC18387.1"/>
    <property type="molecule type" value="Genomic_DNA"/>
</dbReference>
<evidence type="ECO:0000313" key="1">
    <source>
        <dbReference type="EMBL" id="EEC18387.1"/>
    </source>
</evidence>
<dbReference type="HOGENOM" id="CLU_004416_2_1_1"/>
<sequence length="199" mass="21650">IALSFNIDGLPISKSTKMQLWPIQCMVIELGKAAPFVVGVFAGESKPASANNFLAPVVGELLQLLSQGMSFKGQMIEVSVKSFICDAPARSFVYSIKGHTGYSGCPKCIAEGTYTNKKVFYPSKISTLRTDDSIRRQTDPDHHHDVSALTELPIDCISTAPLDYMHLLCLGVQKKLLGLWLGGPLDVRLGPVGRKRLSD</sequence>
<keyword evidence="3" id="KW-1185">Reference proteome</keyword>
<dbReference type="EMBL" id="ABJB010374111">
    <property type="status" value="NOT_ANNOTATED_CDS"/>
    <property type="molecule type" value="Genomic_DNA"/>
</dbReference>
<protein>
    <submittedName>
        <fullName evidence="1 2">Uncharacterized protein</fullName>
    </submittedName>
</protein>
<dbReference type="STRING" id="6945.B7QHR5"/>
<dbReference type="PANTHER" id="PTHR33053">
    <property type="entry name" value="PROTEIN, PUTATIVE-RELATED"/>
    <property type="match status" value="1"/>
</dbReference>
<feature type="non-terminal residue" evidence="1">
    <location>
        <position position="1"/>
    </location>
</feature>
<gene>
    <name evidence="1" type="ORF">IscW_ISCW024927</name>
</gene>
<dbReference type="VEuPathDB" id="VectorBase:ISCW024927"/>
<reference evidence="1 3" key="1">
    <citation type="submission" date="2008-03" db="EMBL/GenBank/DDBJ databases">
        <title>Annotation of Ixodes scapularis.</title>
        <authorList>
            <consortium name="Ixodes scapularis Genome Project Consortium"/>
            <person name="Caler E."/>
            <person name="Hannick L.I."/>
            <person name="Bidwell S."/>
            <person name="Joardar V."/>
            <person name="Thiagarajan M."/>
            <person name="Amedeo P."/>
            <person name="Galinsky K.J."/>
            <person name="Schobel S."/>
            <person name="Inman J."/>
            <person name="Hostetler J."/>
            <person name="Miller J."/>
            <person name="Hammond M."/>
            <person name="Megy K."/>
            <person name="Lawson D."/>
            <person name="Kodira C."/>
            <person name="Sutton G."/>
            <person name="Meyer J."/>
            <person name="Hill C.A."/>
            <person name="Birren B."/>
            <person name="Nene V."/>
            <person name="Collins F."/>
            <person name="Alarcon-Chaidez F."/>
            <person name="Wikel S."/>
            <person name="Strausberg R."/>
        </authorList>
    </citation>
    <scope>NUCLEOTIDE SEQUENCE [LARGE SCALE GENOMIC DNA]</scope>
    <source>
        <strain evidence="3">Wikel</strain>
        <strain evidence="1">Wikel colony</strain>
    </source>
</reference>
<dbReference type="InParanoid" id="B7QHR5"/>
<dbReference type="PaxDb" id="6945-B7QHR5"/>
<accession>B7QHR5</accession>
<feature type="non-terminal residue" evidence="1">
    <location>
        <position position="199"/>
    </location>
</feature>
<organism>
    <name type="scientific">Ixodes scapularis</name>
    <name type="common">Black-legged tick</name>
    <name type="synonym">Deer tick</name>
    <dbReference type="NCBI Taxonomy" id="6945"/>
    <lineage>
        <taxon>Eukaryota</taxon>
        <taxon>Metazoa</taxon>
        <taxon>Ecdysozoa</taxon>
        <taxon>Arthropoda</taxon>
        <taxon>Chelicerata</taxon>
        <taxon>Arachnida</taxon>
        <taxon>Acari</taxon>
        <taxon>Parasitiformes</taxon>
        <taxon>Ixodida</taxon>
        <taxon>Ixodoidea</taxon>
        <taxon>Ixodidae</taxon>
        <taxon>Ixodinae</taxon>
        <taxon>Ixodes</taxon>
    </lineage>
</organism>